<dbReference type="EMBL" id="CAVNYO010000040">
    <property type="protein sequence ID" value="CAK5263529.1"/>
    <property type="molecule type" value="Genomic_DNA"/>
</dbReference>
<accession>A0AAD2JV15</accession>
<feature type="non-terminal residue" evidence="1">
    <location>
        <position position="82"/>
    </location>
</feature>
<organism evidence="1 2">
    <name type="scientific">Mycena citricolor</name>
    <dbReference type="NCBI Taxonomy" id="2018698"/>
    <lineage>
        <taxon>Eukaryota</taxon>
        <taxon>Fungi</taxon>
        <taxon>Dikarya</taxon>
        <taxon>Basidiomycota</taxon>
        <taxon>Agaricomycotina</taxon>
        <taxon>Agaricomycetes</taxon>
        <taxon>Agaricomycetidae</taxon>
        <taxon>Agaricales</taxon>
        <taxon>Marasmiineae</taxon>
        <taxon>Mycenaceae</taxon>
        <taxon>Mycena</taxon>
    </lineage>
</organism>
<name>A0AAD2JV15_9AGAR</name>
<dbReference type="AlphaFoldDB" id="A0AAD2JV15"/>
<comment type="caution">
    <text evidence="1">The sequence shown here is derived from an EMBL/GenBank/DDBJ whole genome shotgun (WGS) entry which is preliminary data.</text>
</comment>
<gene>
    <name evidence="1" type="ORF">MYCIT1_LOCUS2993</name>
</gene>
<evidence type="ECO:0000313" key="1">
    <source>
        <dbReference type="EMBL" id="CAK5263529.1"/>
    </source>
</evidence>
<protein>
    <submittedName>
        <fullName evidence="1">Uncharacterized protein</fullName>
    </submittedName>
</protein>
<keyword evidence="2" id="KW-1185">Reference proteome</keyword>
<reference evidence="1" key="1">
    <citation type="submission" date="2023-11" db="EMBL/GenBank/DDBJ databases">
        <authorList>
            <person name="De Vega J J."/>
            <person name="De Vega J J."/>
        </authorList>
    </citation>
    <scope>NUCLEOTIDE SEQUENCE</scope>
</reference>
<sequence length="82" mass="9063">VEPGVVIKDPRQLRPLGWIVLAAFQHDGLDDGSQTGVDRLLDPGSIEYDVLVAHERDRLGRNVLGTQSLLYPFPDPLSTFPL</sequence>
<dbReference type="Proteomes" id="UP001295794">
    <property type="component" value="Unassembled WGS sequence"/>
</dbReference>
<evidence type="ECO:0000313" key="2">
    <source>
        <dbReference type="Proteomes" id="UP001295794"/>
    </source>
</evidence>
<proteinExistence type="predicted"/>